<comment type="similarity">
    <text evidence="1 4">Belongs to the universal ribosomal protein uL22 family.</text>
</comment>
<evidence type="ECO:0008006" key="8">
    <source>
        <dbReference type="Google" id="ProtNLM"/>
    </source>
</evidence>
<keyword evidence="7" id="KW-1185">Reference proteome</keyword>
<evidence type="ECO:0000256" key="3">
    <source>
        <dbReference type="ARBA" id="ARBA00023274"/>
    </source>
</evidence>
<accession>A0AAD3DQ63</accession>
<dbReference type="GO" id="GO:0006412">
    <property type="term" value="P:translation"/>
    <property type="evidence" value="ECO:0007669"/>
    <property type="project" value="InterPro"/>
</dbReference>
<dbReference type="Proteomes" id="UP001054857">
    <property type="component" value="Unassembled WGS sequence"/>
</dbReference>
<evidence type="ECO:0000256" key="4">
    <source>
        <dbReference type="RuleBase" id="RU004005"/>
    </source>
</evidence>
<dbReference type="Gene3D" id="3.90.470.10">
    <property type="entry name" value="Ribosomal protein L22/L17"/>
    <property type="match status" value="1"/>
</dbReference>
<organism evidence="6 7">
    <name type="scientific">Astrephomene gubernaculifera</name>
    <dbReference type="NCBI Taxonomy" id="47775"/>
    <lineage>
        <taxon>Eukaryota</taxon>
        <taxon>Viridiplantae</taxon>
        <taxon>Chlorophyta</taxon>
        <taxon>core chlorophytes</taxon>
        <taxon>Chlorophyceae</taxon>
        <taxon>CS clade</taxon>
        <taxon>Chlamydomonadales</taxon>
        <taxon>Astrephomenaceae</taxon>
        <taxon>Astrephomene</taxon>
    </lineage>
</organism>
<dbReference type="PANTHER" id="PTHR13501:SF8">
    <property type="entry name" value="LARGE RIBOSOMAL SUBUNIT PROTEIN UL22M"/>
    <property type="match status" value="1"/>
</dbReference>
<dbReference type="AlphaFoldDB" id="A0AAD3DQ63"/>
<evidence type="ECO:0000313" key="7">
    <source>
        <dbReference type="Proteomes" id="UP001054857"/>
    </source>
</evidence>
<dbReference type="GO" id="GO:0005762">
    <property type="term" value="C:mitochondrial large ribosomal subunit"/>
    <property type="evidence" value="ECO:0007669"/>
    <property type="project" value="TreeGrafter"/>
</dbReference>
<dbReference type="EMBL" id="BMAR01000008">
    <property type="protein sequence ID" value="GFR44693.1"/>
    <property type="molecule type" value="Genomic_DNA"/>
</dbReference>
<sequence>MVIGQAQFASLGRAACRALLSGAAPLTAESACARAFQQAANQVARSYSSETCSAVSEADDAAGCAPQRVLCSELETLTLSSSRALFRGNAGRLVGTGASATSPSSSQPALSHLHFLPSSLRSLHTSSLAASSDAASTSSPSQPAQNPLQAALQAAEAARASGSVAAADGTSGEALSGTLRAAAAAGGAAGRGRRKARNWMWYDESDEREERAKERQRAQYGNAGTAHLLDVPQSMKKMQRIVKLVRGLPYQEAVAQCQLVPHKAAKYVLQALERAHEDATEEKGLQADKLVVGTIFVTKGIYEKGIQPMGKGSAGRKVARKSHLRIVLTESRGRSSSFTPRVVAPLMGVMSRKGASPAWLGAAGAGAGAGRPRARFAYQLEV</sequence>
<reference evidence="6 7" key="1">
    <citation type="journal article" date="2021" name="Sci. Rep.">
        <title>Genome sequencing of the multicellular alga Astrephomene provides insights into convergent evolution of germ-soma differentiation.</title>
        <authorList>
            <person name="Yamashita S."/>
            <person name="Yamamoto K."/>
            <person name="Matsuzaki R."/>
            <person name="Suzuki S."/>
            <person name="Yamaguchi H."/>
            <person name="Hirooka S."/>
            <person name="Minakuchi Y."/>
            <person name="Miyagishima S."/>
            <person name="Kawachi M."/>
            <person name="Toyoda A."/>
            <person name="Nozaki H."/>
        </authorList>
    </citation>
    <scope>NUCLEOTIDE SEQUENCE [LARGE SCALE GENOMIC DNA]</scope>
    <source>
        <strain evidence="6 7">NIES-4017</strain>
    </source>
</reference>
<keyword evidence="2 4" id="KW-0689">Ribosomal protein</keyword>
<keyword evidence="3 4" id="KW-0687">Ribonucleoprotein</keyword>
<dbReference type="InterPro" id="IPR001063">
    <property type="entry name" value="Ribosomal_uL22"/>
</dbReference>
<evidence type="ECO:0000256" key="5">
    <source>
        <dbReference type="SAM" id="MobiDB-lite"/>
    </source>
</evidence>
<gene>
    <name evidence="6" type="ORF">Agub_g5688</name>
</gene>
<evidence type="ECO:0000256" key="2">
    <source>
        <dbReference type="ARBA" id="ARBA00022980"/>
    </source>
</evidence>
<dbReference type="Pfam" id="PF00237">
    <property type="entry name" value="Ribosomal_L22"/>
    <property type="match status" value="1"/>
</dbReference>
<comment type="caution">
    <text evidence="6">The sequence shown here is derived from an EMBL/GenBank/DDBJ whole genome shotgun (WGS) entry which is preliminary data.</text>
</comment>
<dbReference type="GO" id="GO:0003735">
    <property type="term" value="F:structural constituent of ribosome"/>
    <property type="evidence" value="ECO:0007669"/>
    <property type="project" value="InterPro"/>
</dbReference>
<proteinExistence type="inferred from homology"/>
<evidence type="ECO:0000313" key="6">
    <source>
        <dbReference type="EMBL" id="GFR44693.1"/>
    </source>
</evidence>
<feature type="region of interest" description="Disordered" evidence="5">
    <location>
        <begin position="131"/>
        <end position="154"/>
    </location>
</feature>
<dbReference type="InterPro" id="IPR036394">
    <property type="entry name" value="Ribosomal_uL22_sf"/>
</dbReference>
<dbReference type="SUPFAM" id="SSF54843">
    <property type="entry name" value="Ribosomal protein L22"/>
    <property type="match status" value="1"/>
</dbReference>
<protein>
    <recommendedName>
        <fullName evidence="8">50S ribosomal protein L22, chloroplastic</fullName>
    </recommendedName>
</protein>
<dbReference type="InterPro" id="IPR047867">
    <property type="entry name" value="Ribosomal_uL22_bac/org-type"/>
</dbReference>
<evidence type="ECO:0000256" key="1">
    <source>
        <dbReference type="ARBA" id="ARBA00009451"/>
    </source>
</evidence>
<name>A0AAD3DQ63_9CHLO</name>
<dbReference type="PANTHER" id="PTHR13501">
    <property type="entry name" value="CHLOROPLAST 50S RIBOSOMAL PROTEIN L22-RELATED"/>
    <property type="match status" value="1"/>
</dbReference>